<accession>A0ABV4TWX6</accession>
<keyword evidence="2" id="KW-1185">Reference proteome</keyword>
<dbReference type="Pfam" id="PF07963">
    <property type="entry name" value="N_methyl"/>
    <property type="match status" value="1"/>
</dbReference>
<evidence type="ECO:0000313" key="2">
    <source>
        <dbReference type="Proteomes" id="UP001575181"/>
    </source>
</evidence>
<comment type="caution">
    <text evidence="1">The sequence shown here is derived from an EMBL/GenBank/DDBJ whole genome shotgun (WGS) entry which is preliminary data.</text>
</comment>
<dbReference type="EMBL" id="JBGUAW010000009">
    <property type="protein sequence ID" value="MFA9461836.1"/>
    <property type="molecule type" value="Genomic_DNA"/>
</dbReference>
<dbReference type="NCBIfam" id="TIGR02532">
    <property type="entry name" value="IV_pilin_GFxxxE"/>
    <property type="match status" value="1"/>
</dbReference>
<dbReference type="SUPFAM" id="SSF54523">
    <property type="entry name" value="Pili subunits"/>
    <property type="match status" value="1"/>
</dbReference>
<dbReference type="Proteomes" id="UP001575181">
    <property type="component" value="Unassembled WGS sequence"/>
</dbReference>
<gene>
    <name evidence="1" type="ORF">ACERLL_13500</name>
</gene>
<evidence type="ECO:0000313" key="1">
    <source>
        <dbReference type="EMBL" id="MFA9461836.1"/>
    </source>
</evidence>
<dbReference type="InterPro" id="IPR012902">
    <property type="entry name" value="N_methyl_site"/>
</dbReference>
<proteinExistence type="predicted"/>
<dbReference type="Gene3D" id="3.30.700.10">
    <property type="entry name" value="Glycoprotein, Type 4 Pilin"/>
    <property type="match status" value="1"/>
</dbReference>
<reference evidence="1 2" key="1">
    <citation type="submission" date="2024-08" db="EMBL/GenBank/DDBJ databases">
        <title>Whole-genome sequencing of halo(alkali)philic microorganisms from hypersaline lakes.</title>
        <authorList>
            <person name="Sorokin D.Y."/>
            <person name="Merkel A.Y."/>
            <person name="Messina E."/>
            <person name="Yakimov M."/>
        </authorList>
    </citation>
    <scope>NUCLEOTIDE SEQUENCE [LARGE SCALE GENOMIC DNA]</scope>
    <source>
        <strain evidence="1 2">Cl-TMA</strain>
    </source>
</reference>
<dbReference type="InterPro" id="IPR045584">
    <property type="entry name" value="Pilin-like"/>
</dbReference>
<organism evidence="1 2">
    <name type="scientific">Thiohalorhabdus methylotrophus</name>
    <dbReference type="NCBI Taxonomy" id="3242694"/>
    <lineage>
        <taxon>Bacteria</taxon>
        <taxon>Pseudomonadati</taxon>
        <taxon>Pseudomonadota</taxon>
        <taxon>Gammaproteobacteria</taxon>
        <taxon>Thiohalorhabdales</taxon>
        <taxon>Thiohalorhabdaceae</taxon>
        <taxon>Thiohalorhabdus</taxon>
    </lineage>
</organism>
<name>A0ABV4TWX6_9GAMM</name>
<sequence length="175" mass="19018">MTSRGEGGMTLMEMVVGLAIFAILAGIAWPSYTGWQEREGLSSAFMQVKAALSRARASSVQQGLYWGRVTYNGNTCQRLWFGVQFNPGNATLDHQYYCESPPGDQVMDAGEIRTLRTTDLAREVAVTLSTTLPNDRVFFRKAGTASNFNINQSVTLGAGGENEVVTLLPTGRIGE</sequence>
<protein>
    <submittedName>
        <fullName evidence="1">Tfp pilus assembly protein FimT/FimU</fullName>
    </submittedName>
</protein>
<dbReference type="RefSeq" id="WP_373656625.1">
    <property type="nucleotide sequence ID" value="NZ_JBGUAW010000009.1"/>
</dbReference>